<keyword evidence="4" id="KW-1185">Reference proteome</keyword>
<feature type="region of interest" description="Disordered" evidence="2">
    <location>
        <begin position="50"/>
        <end position="125"/>
    </location>
</feature>
<dbReference type="Gene3D" id="1.10.287.1490">
    <property type="match status" value="1"/>
</dbReference>
<dbReference type="OrthoDB" id="10691748at2759"/>
<dbReference type="GeneID" id="8247413"/>
<feature type="coiled-coil region" evidence="1">
    <location>
        <begin position="2010"/>
        <end position="2098"/>
    </location>
</feature>
<name>C1EEK3_MICCC</name>
<feature type="coiled-coil region" evidence="1">
    <location>
        <begin position="527"/>
        <end position="615"/>
    </location>
</feature>
<feature type="compositionally biased region" description="Basic and acidic residues" evidence="2">
    <location>
        <begin position="97"/>
        <end position="109"/>
    </location>
</feature>
<feature type="coiled-coil region" evidence="1">
    <location>
        <begin position="1068"/>
        <end position="1127"/>
    </location>
</feature>
<feature type="coiled-coil region" evidence="1">
    <location>
        <begin position="808"/>
        <end position="874"/>
    </location>
</feature>
<dbReference type="KEGG" id="mis:MICPUN_62654"/>
<evidence type="ECO:0000313" key="3">
    <source>
        <dbReference type="EMBL" id="ACO66552.1"/>
    </source>
</evidence>
<feature type="coiled-coil region" evidence="1">
    <location>
        <begin position="657"/>
        <end position="737"/>
    </location>
</feature>
<dbReference type="InParanoid" id="C1EEK3"/>
<proteinExistence type="predicted"/>
<feature type="coiled-coil region" evidence="1">
    <location>
        <begin position="408"/>
        <end position="435"/>
    </location>
</feature>
<dbReference type="OMA" id="ENAKHEW"/>
<feature type="coiled-coil region" evidence="1">
    <location>
        <begin position="1616"/>
        <end position="1664"/>
    </location>
</feature>
<dbReference type="EMBL" id="CP001330">
    <property type="protein sequence ID" value="ACO66552.1"/>
    <property type="molecule type" value="Genomic_DNA"/>
</dbReference>
<dbReference type="FunCoup" id="C1EEK3">
    <property type="interactions" value="657"/>
</dbReference>
<evidence type="ECO:0000256" key="1">
    <source>
        <dbReference type="SAM" id="Coils"/>
    </source>
</evidence>
<feature type="compositionally biased region" description="Polar residues" evidence="2">
    <location>
        <begin position="895"/>
        <end position="906"/>
    </location>
</feature>
<feature type="coiled-coil region" evidence="1">
    <location>
        <begin position="1273"/>
        <end position="1391"/>
    </location>
</feature>
<organism evidence="3 4">
    <name type="scientific">Micromonas commoda (strain RCC299 / NOUM17 / CCMP2709)</name>
    <name type="common">Picoplanktonic green alga</name>
    <dbReference type="NCBI Taxonomy" id="296587"/>
    <lineage>
        <taxon>Eukaryota</taxon>
        <taxon>Viridiplantae</taxon>
        <taxon>Chlorophyta</taxon>
        <taxon>Mamiellophyceae</taxon>
        <taxon>Mamiellales</taxon>
        <taxon>Mamiellaceae</taxon>
        <taxon>Micromonas</taxon>
    </lineage>
</organism>
<dbReference type="RefSeq" id="XP_002505294.1">
    <property type="nucleotide sequence ID" value="XM_002505248.1"/>
</dbReference>
<feature type="coiled-coil region" evidence="1">
    <location>
        <begin position="1531"/>
        <end position="1558"/>
    </location>
</feature>
<feature type="coiled-coil region" evidence="1">
    <location>
        <begin position="1822"/>
        <end position="1925"/>
    </location>
</feature>
<feature type="compositionally biased region" description="Polar residues" evidence="2">
    <location>
        <begin position="288"/>
        <end position="299"/>
    </location>
</feature>
<feature type="coiled-coil region" evidence="1">
    <location>
        <begin position="131"/>
        <end position="158"/>
    </location>
</feature>
<dbReference type="Proteomes" id="UP000002009">
    <property type="component" value="Chromosome 11"/>
</dbReference>
<gene>
    <name evidence="3" type="ORF">MICPUN_62654</name>
</gene>
<feature type="coiled-coil region" evidence="1">
    <location>
        <begin position="970"/>
        <end position="1043"/>
    </location>
</feature>
<feature type="region of interest" description="Disordered" evidence="2">
    <location>
        <begin position="279"/>
        <end position="302"/>
    </location>
</feature>
<protein>
    <submittedName>
        <fullName evidence="3">Uncharacterized protein</fullName>
    </submittedName>
</protein>
<feature type="coiled-coil region" evidence="1">
    <location>
        <begin position="1174"/>
        <end position="1247"/>
    </location>
</feature>
<keyword evidence="1" id="KW-0175">Coiled coil</keyword>
<reference evidence="3 4" key="1">
    <citation type="journal article" date="2009" name="Science">
        <title>Green evolution and dynamic adaptations revealed by genomes of the marine picoeukaryotes Micromonas.</title>
        <authorList>
            <person name="Worden A.Z."/>
            <person name="Lee J.H."/>
            <person name="Mock T."/>
            <person name="Rouze P."/>
            <person name="Simmons M.P."/>
            <person name="Aerts A.L."/>
            <person name="Allen A.E."/>
            <person name="Cuvelier M.L."/>
            <person name="Derelle E."/>
            <person name="Everett M.V."/>
            <person name="Foulon E."/>
            <person name="Grimwood J."/>
            <person name="Gundlach H."/>
            <person name="Henrissat B."/>
            <person name="Napoli C."/>
            <person name="McDonald S.M."/>
            <person name="Parker M.S."/>
            <person name="Rombauts S."/>
            <person name="Salamov A."/>
            <person name="Von Dassow P."/>
            <person name="Badger J.H."/>
            <person name="Coutinho P.M."/>
            <person name="Demir E."/>
            <person name="Dubchak I."/>
            <person name="Gentemann C."/>
            <person name="Eikrem W."/>
            <person name="Gready J.E."/>
            <person name="John U."/>
            <person name="Lanier W."/>
            <person name="Lindquist E.A."/>
            <person name="Lucas S."/>
            <person name="Mayer K.F."/>
            <person name="Moreau H."/>
            <person name="Not F."/>
            <person name="Otillar R."/>
            <person name="Panaud O."/>
            <person name="Pangilinan J."/>
            <person name="Paulsen I."/>
            <person name="Piegu B."/>
            <person name="Poliakov A."/>
            <person name="Robbens S."/>
            <person name="Schmutz J."/>
            <person name="Toulza E."/>
            <person name="Wyss T."/>
            <person name="Zelensky A."/>
            <person name="Zhou K."/>
            <person name="Armbrust E.V."/>
            <person name="Bhattacharya D."/>
            <person name="Goodenough U.W."/>
            <person name="Van de Peer Y."/>
            <person name="Grigoriev I.V."/>
        </authorList>
    </citation>
    <scope>NUCLEOTIDE SEQUENCE [LARGE SCALE GENOMIC DNA]</scope>
    <source>
        <strain evidence="4">RCC299 / NOUM17</strain>
    </source>
</reference>
<evidence type="ECO:0000313" key="4">
    <source>
        <dbReference type="Proteomes" id="UP000002009"/>
    </source>
</evidence>
<feature type="compositionally biased region" description="Basic residues" evidence="2">
    <location>
        <begin position="62"/>
        <end position="81"/>
    </location>
</feature>
<evidence type="ECO:0000256" key="2">
    <source>
        <dbReference type="SAM" id="MobiDB-lite"/>
    </source>
</evidence>
<sequence>MSHDVDQSDTAPGAAAALMRERVDMFAEELKSAREYSDAINRLLQTQLSTLGDDDGETQNKNKSRSRTKKPALERKTKRKALGSVRGASRTALSDVKLNESQRRSHLAEDPSASSSAFKSAKDVSARETKAMALEAGIRRLQKDVERHRATEASLRAALDAETEVWKFDCSVSDEEELHEKLAASLDMQAQMQEELARELTLRITAEEASEQAKKDLDSLQRDFDSLKDDVAQRASASKERDDLLEELRRETEARRTAEVAYEEVQSRVQTLENTLEKQRSELRSRASENSQEITSSLETAKAEATQARARVEETLAALTRAKQAERGARKSELATANAARAELKEMKRRLAKESEKRQKAEAEAQTIQMKLEEHINGDRRDDSSKIAEAIQSKEMAEAQASMLRSCLEDTEEMLEESRATARTLEAKLKETQVMQKSDPSVDEKMQTLLSRAEEAEQSVSAARLIAKHAEEGLATARHDAEDMAQYLKKLVAEHEAAISRLHAESKEKDESIEALRRAHDETLNKSKVLDEMLIRAEQTKRQLNERLSKANAEVKTLTETCVQHDDSAFHERLASMQQKLNSVEDAKSGAEASLQQMQEEMKHLQSKLAEKEAKDAGATVSVPIEVTPTVDMVVQTDPPPQLIDICTQMDASIDVRVKLSADIEEKSKALEEVQLRFIAAEVKHNADLAAMQQLCDELKSKADASAHSANELESKLVWATQRSSDLESELATLREEAKLSLDVKVKEVVAATQAARDALVGKSAAETEIQQLKHMLSKYEEAASSNHEMEIDVVELREALSNAAVTIRNQEASLSELTAQLEAAEAASADGEAQNALLRDELAAKLEKAEESLKTARAENAKHEWTISELKSRLDMSELNGHGMQDEIQKLKSSLMESTAETSRLGSAASKQAAESQAKVSELQHSLNDAFREIEGLRLLVKRFTADLKDSEDRFTQLQGDSEASVRTASELKHRCDAAEKQASEIDAAFSAFKSEAKARLELQGNQLMEAQRALTDAATKAKADEEEVQRLKLVAQQMEATPSIDEALKVEVLELREALHLAQEAHEVQETSLSELTARLEAAEAASTDGEAQNALLRDELAAKLEKAEESLKTARAENAKHEWKVSVLTSDLDMQKSWTAAKEREVLELNEALVMVRAEVQSATSEATAKLSSTTNELSEARQTIDKCRRELDEARQLSDRLASELDVSKQQLLTATVDAAKFKKDFEAKCVEAEIQANEAAAALSAFKQDANTTLKQKTDELVALSGVATDTKAAKDSAETELRRLRQAIAQHEANVSMDEALRVEVIELREALTDALEAHKNQRTSLSELTVRLEAAEAASADGEAQNALLRDELAAKLEKAEESLKTARAENAKHEWTISELKSQVQVGEVKLKDATSKVTSTSAKLAESEDSLAVSIRELKESRRRITQIAADLERVQHKHEKSIEASYQTEMKLAAVEQRAAWAEAALVAFKQERLHDLEVKSQQVKSVATSHADNTLEEFKKIANVSLERRTTEMLLATRVASEATAAKEAAEAEIQRMKQTLEDVQAKTAADVHLQSDVRDLQAILVQSTKMLHQRFEAVDEAVATKEAGNKLVSQLASIESLAAQEAARTEVNRLTCLVADAEKENGASKEKIHQLEAEVHVLQSALAEARKAHDSQLGLQDELRSQLIALQLSYDAREKDHEEAAAKLRHQFDEKLEASMRELIETTDRAAKAMASKELADAEVTRLVALCSELEKHDEAAIEDAVKAKTAELTKRITGLQKDHDEALSLCDSLRLQLDTVAAAAEKANELNDRCIQEAEVYASAASIVMHEMSDQLAQLNSEVTAAKANITSLSAVRESLEDELLSMEVEIKVALEERTQAMQEVSELKKSISGLGKVRDDLVVAHSEMRKLKEAEEREVELQLRAESAEQRERELHTKIISTQSALRELRLENGSMETRLACGAAELSSAKEEAIQLREEVKKIQLAALDASASDTNVKSKINAVKEALKDSEAALEIERLARSAAEARVSALEQRLGLLNSTAGEFTQQLDEGSNEEIAQLLDVAQEEVERARAECQMAKKELRGAKSRVRQLEEEVIRLQTHEHALHALIGSA</sequence>
<accession>C1EEK3</accession>
<feature type="region of interest" description="Disordered" evidence="2">
    <location>
        <begin position="895"/>
        <end position="914"/>
    </location>
</feature>